<gene>
    <name evidence="1" type="ORF">PECAL_5P08300</name>
</gene>
<dbReference type="AlphaFoldDB" id="A0A8J2SZP5"/>
<protein>
    <submittedName>
        <fullName evidence="1">Uncharacterized protein</fullName>
    </submittedName>
</protein>
<evidence type="ECO:0000313" key="2">
    <source>
        <dbReference type="Proteomes" id="UP000789595"/>
    </source>
</evidence>
<reference evidence="1" key="1">
    <citation type="submission" date="2021-11" db="EMBL/GenBank/DDBJ databases">
        <authorList>
            <consortium name="Genoscope - CEA"/>
            <person name="William W."/>
        </authorList>
    </citation>
    <scope>NUCLEOTIDE SEQUENCE</scope>
</reference>
<feature type="non-terminal residue" evidence="1">
    <location>
        <position position="1"/>
    </location>
</feature>
<comment type="caution">
    <text evidence="1">The sequence shown here is derived from an EMBL/GenBank/DDBJ whole genome shotgun (WGS) entry which is preliminary data.</text>
</comment>
<evidence type="ECO:0000313" key="1">
    <source>
        <dbReference type="EMBL" id="CAH0376264.1"/>
    </source>
</evidence>
<accession>A0A8J2SZP5</accession>
<organism evidence="1 2">
    <name type="scientific">Pelagomonas calceolata</name>
    <dbReference type="NCBI Taxonomy" id="35677"/>
    <lineage>
        <taxon>Eukaryota</taxon>
        <taxon>Sar</taxon>
        <taxon>Stramenopiles</taxon>
        <taxon>Ochrophyta</taxon>
        <taxon>Pelagophyceae</taxon>
        <taxon>Pelagomonadales</taxon>
        <taxon>Pelagomonadaceae</taxon>
        <taxon>Pelagomonas</taxon>
    </lineage>
</organism>
<dbReference type="Proteomes" id="UP000789595">
    <property type="component" value="Unassembled WGS sequence"/>
</dbReference>
<dbReference type="EMBL" id="CAKKNE010000005">
    <property type="protein sequence ID" value="CAH0376264.1"/>
    <property type="molecule type" value="Genomic_DNA"/>
</dbReference>
<keyword evidence="2" id="KW-1185">Reference proteome</keyword>
<name>A0A8J2SZP5_9STRA</name>
<sequence length="97" mass="10590">AAGRAWGRAGRCPSPLLHEQRSTTTRARYIDAGALDARRGVGAAMTAMRLPGGRACDQCLRWCSGQRDALMKRLLHAQHAYRHRVCSQKVGATTSKT</sequence>
<proteinExistence type="predicted"/>